<protein>
    <submittedName>
        <fullName evidence="1">Uncharacterized protein</fullName>
    </submittedName>
</protein>
<reference evidence="2" key="1">
    <citation type="journal article" date="2022" name="Mol. Ecol. Resour.">
        <title>The genomes of chicory, endive, great burdock and yacon provide insights into Asteraceae palaeo-polyploidization history and plant inulin production.</title>
        <authorList>
            <person name="Fan W."/>
            <person name="Wang S."/>
            <person name="Wang H."/>
            <person name="Wang A."/>
            <person name="Jiang F."/>
            <person name="Liu H."/>
            <person name="Zhao H."/>
            <person name="Xu D."/>
            <person name="Zhang Y."/>
        </authorList>
    </citation>
    <scope>NUCLEOTIDE SEQUENCE [LARGE SCALE GENOMIC DNA]</scope>
    <source>
        <strain evidence="2">cv. Niubang</strain>
    </source>
</reference>
<dbReference type="Proteomes" id="UP001055879">
    <property type="component" value="Linkage Group LG01"/>
</dbReference>
<dbReference type="EMBL" id="CM042047">
    <property type="protein sequence ID" value="KAI3771159.1"/>
    <property type="molecule type" value="Genomic_DNA"/>
</dbReference>
<comment type="caution">
    <text evidence="1">The sequence shown here is derived from an EMBL/GenBank/DDBJ whole genome shotgun (WGS) entry which is preliminary data.</text>
</comment>
<reference evidence="1 2" key="2">
    <citation type="journal article" date="2022" name="Mol. Ecol. Resour.">
        <title>The genomes of chicory, endive, great burdock and yacon provide insights into Asteraceae paleo-polyploidization history and plant inulin production.</title>
        <authorList>
            <person name="Fan W."/>
            <person name="Wang S."/>
            <person name="Wang H."/>
            <person name="Wang A."/>
            <person name="Jiang F."/>
            <person name="Liu H."/>
            <person name="Zhao H."/>
            <person name="Xu D."/>
            <person name="Zhang Y."/>
        </authorList>
    </citation>
    <scope>NUCLEOTIDE SEQUENCE [LARGE SCALE GENOMIC DNA]</scope>
    <source>
        <strain evidence="2">cv. Niubang</strain>
    </source>
</reference>
<evidence type="ECO:0000313" key="1">
    <source>
        <dbReference type="EMBL" id="KAI3771159.1"/>
    </source>
</evidence>
<accession>A0ACB9FIH8</accession>
<evidence type="ECO:0000313" key="2">
    <source>
        <dbReference type="Proteomes" id="UP001055879"/>
    </source>
</evidence>
<gene>
    <name evidence="1" type="ORF">L6452_02317</name>
</gene>
<proteinExistence type="predicted"/>
<keyword evidence="2" id="KW-1185">Reference proteome</keyword>
<organism evidence="1 2">
    <name type="scientific">Arctium lappa</name>
    <name type="common">Greater burdock</name>
    <name type="synonym">Lappa major</name>
    <dbReference type="NCBI Taxonomy" id="4217"/>
    <lineage>
        <taxon>Eukaryota</taxon>
        <taxon>Viridiplantae</taxon>
        <taxon>Streptophyta</taxon>
        <taxon>Embryophyta</taxon>
        <taxon>Tracheophyta</taxon>
        <taxon>Spermatophyta</taxon>
        <taxon>Magnoliopsida</taxon>
        <taxon>eudicotyledons</taxon>
        <taxon>Gunneridae</taxon>
        <taxon>Pentapetalae</taxon>
        <taxon>asterids</taxon>
        <taxon>campanulids</taxon>
        <taxon>Asterales</taxon>
        <taxon>Asteraceae</taxon>
        <taxon>Carduoideae</taxon>
        <taxon>Cardueae</taxon>
        <taxon>Arctiinae</taxon>
        <taxon>Arctium</taxon>
    </lineage>
</organism>
<name>A0ACB9FIH8_ARCLA</name>
<sequence length="259" mass="28182">MFTSESKGVLYPSIKAGGWNGGDTVSKVMFEEDEEIIGINGTVGVTGGYTIISSLSFITNKMTHGPFGRATDTLFSVPWDKGNFGGFYGLAGYYIDAIGVYMKASSEEFEIARTGIWGTKSLGGPQNQWSFQLERNHHLKKITIDHGDLIYSLIFTTEYRGIEQPSEKAGGWNGGDQVSEVTFAWDEEINAISGTVGVSGGYTIISSLSFITNKKTHGPYGRETGTPFRVPWDKGTFVGFYGLAGYYIDGIGVYLKATI</sequence>